<feature type="domain" description="Polysaccharide pyruvyl transferase" evidence="2">
    <location>
        <begin position="14"/>
        <end position="294"/>
    </location>
</feature>
<dbReference type="PANTHER" id="PTHR36836:SF1">
    <property type="entry name" value="COLANIC ACID BIOSYNTHESIS PROTEIN WCAK"/>
    <property type="match status" value="1"/>
</dbReference>
<evidence type="ECO:0000313" key="4">
    <source>
        <dbReference type="Proteomes" id="UP000774000"/>
    </source>
</evidence>
<feature type="coiled-coil region" evidence="1">
    <location>
        <begin position="320"/>
        <end position="350"/>
    </location>
</feature>
<evidence type="ECO:0000259" key="2">
    <source>
        <dbReference type="Pfam" id="PF04230"/>
    </source>
</evidence>
<dbReference type="PANTHER" id="PTHR36836">
    <property type="entry name" value="COLANIC ACID BIOSYNTHESIS PROTEIN WCAK"/>
    <property type="match status" value="1"/>
</dbReference>
<proteinExistence type="predicted"/>
<organism evidence="3 4">
    <name type="scientific">Halanaerobacter jeridensis</name>
    <dbReference type="NCBI Taxonomy" id="706427"/>
    <lineage>
        <taxon>Bacteria</taxon>
        <taxon>Bacillati</taxon>
        <taxon>Bacillota</taxon>
        <taxon>Clostridia</taxon>
        <taxon>Halanaerobiales</taxon>
        <taxon>Halobacteroidaceae</taxon>
        <taxon>Halanaerobacter</taxon>
    </lineage>
</organism>
<dbReference type="Gene3D" id="3.40.50.2000">
    <property type="entry name" value="Glycogen Phosphorylase B"/>
    <property type="match status" value="1"/>
</dbReference>
<dbReference type="Pfam" id="PF04230">
    <property type="entry name" value="PS_pyruv_trans"/>
    <property type="match status" value="1"/>
</dbReference>
<dbReference type="GO" id="GO:0016740">
    <property type="term" value="F:transferase activity"/>
    <property type="evidence" value="ECO:0007669"/>
    <property type="project" value="UniProtKB-KW"/>
</dbReference>
<keyword evidence="1" id="KW-0175">Coiled coil</keyword>
<name>A0A938XX66_9FIRM</name>
<keyword evidence="4" id="KW-1185">Reference proteome</keyword>
<dbReference type="AlphaFoldDB" id="A0A938XX66"/>
<dbReference type="NCBIfam" id="TIGR03609">
    <property type="entry name" value="S_layer_CsaB"/>
    <property type="match status" value="1"/>
</dbReference>
<evidence type="ECO:0000256" key="1">
    <source>
        <dbReference type="SAM" id="Coils"/>
    </source>
</evidence>
<dbReference type="RefSeq" id="WP_204702056.1">
    <property type="nucleotide sequence ID" value="NZ_JAFBDQ010000011.1"/>
</dbReference>
<evidence type="ECO:0000313" key="3">
    <source>
        <dbReference type="EMBL" id="MBM7557297.1"/>
    </source>
</evidence>
<reference evidence="3" key="1">
    <citation type="submission" date="2021-01" db="EMBL/GenBank/DDBJ databases">
        <title>Genomic Encyclopedia of Type Strains, Phase IV (KMG-IV): sequencing the most valuable type-strain genomes for metagenomic binning, comparative biology and taxonomic classification.</title>
        <authorList>
            <person name="Goeker M."/>
        </authorList>
    </citation>
    <scope>NUCLEOTIDE SEQUENCE</scope>
    <source>
        <strain evidence="3">DSM 23230</strain>
    </source>
</reference>
<protein>
    <submittedName>
        <fullName evidence="3">Polysaccharide pyruvyl transferase CsaB</fullName>
    </submittedName>
</protein>
<comment type="caution">
    <text evidence="3">The sequence shown here is derived from an EMBL/GenBank/DDBJ whole genome shotgun (WGS) entry which is preliminary data.</text>
</comment>
<dbReference type="InterPro" id="IPR007345">
    <property type="entry name" value="Polysacch_pyruvyl_Trfase"/>
</dbReference>
<dbReference type="InterPro" id="IPR019896">
    <property type="entry name" value="Polysacch_pyruvyl_Trfase_CsaB"/>
</dbReference>
<gene>
    <name evidence="3" type="ORF">JOC47_002163</name>
</gene>
<dbReference type="EMBL" id="JAFBDQ010000011">
    <property type="protein sequence ID" value="MBM7557297.1"/>
    <property type="molecule type" value="Genomic_DNA"/>
</dbReference>
<keyword evidence="3" id="KW-0808">Transferase</keyword>
<accession>A0A938XX66</accession>
<sequence length="361" mass="39918">MKKIILSGYYGFNNTGDEAILAALIAGLEARIDELEIIVLSADPQFTTQLHQVEAVNRMNFKRIAQELKKADLLISGGGSLLQDVTSLKTIPYYLGVIVLAKVMKTPVFFCAQGVGPVNNRLNQKLISGVLNKVALITVRDQKSKQLLENWGVKNKITVTADLVFSLELGNEGMINNIVKQEQISFQSPTMGVAVRPWADNSYLNQLAGVLDTLILKLGVNIVLLPFHNPGDREVSQLLKQKMKQQVDLITGDYTPREILALVESCDFFLGVRLHSLIFAALAGIPVAGISYDPKINNFLEQLNLEPVAEIADLEVGVVEEKLIALAKEKDKQLENIQEQLAELKKISKMNFKLLLEELGD</sequence>
<dbReference type="Proteomes" id="UP000774000">
    <property type="component" value="Unassembled WGS sequence"/>
</dbReference>